<dbReference type="NCBIfam" id="NF040563">
    <property type="entry name" value="guided_IscB"/>
    <property type="match status" value="1"/>
</dbReference>
<dbReference type="InterPro" id="IPR047693">
    <property type="entry name" value="RNA-guided_IscB-like"/>
</dbReference>
<dbReference type="eggNOG" id="COG1403">
    <property type="taxonomic scope" value="Bacteria"/>
</dbReference>
<dbReference type="Gene3D" id="1.10.30.50">
    <property type="match status" value="1"/>
</dbReference>
<dbReference type="GO" id="GO:0004519">
    <property type="term" value="F:endonuclease activity"/>
    <property type="evidence" value="ECO:0007669"/>
    <property type="project" value="UniProtKB-KW"/>
</dbReference>
<dbReference type="RefSeq" id="WP_014030363.1">
    <property type="nucleotide sequence ID" value="NC_015942.1"/>
</dbReference>
<dbReference type="KEGG" id="afi:Acife_3054"/>
<sequence length="456" mass="51459">MAVLVLDKRKKPLMPCSEKRARILLERGRARVHRMVPFTIRLVDRRVENSVLQPVRVAAAPGSKTTGLALVRDAETVDAITGEVTLTVVVLMLLELKHRGHAIRDALTQRGGHRRFRRSKLRYRPARFNNRTKPKGWLAPSLQHRVDTTLAWVARLRRWAPVTSLSTMLHRFDTQLLQNPEISGVEYQQGELQGYEVREYLLEKWGRKCAYCDAEHTPLTIDHIHPKSTGGSDRVSNLTLACLPCNQRKSNQDVRAFLAHDTKRLAHIEAVRKAPLKDAAVINSTRWALWQRLVDTGMDVEAASGGRTKWNRTRFSMPKAHCLDAACVGHVDAIDAWRQPVLSVKSTGRGSYQRTRLTKHGFPRGYLTRTKSAFGFQTGDMVRAVVTTGKKKGEYLGRVAIRASGSFNIQTGNGLVQHVHHRFCKLVQRADGYGYAFTTRPQRQGLPHGLIWSKGS</sequence>
<evidence type="ECO:0000313" key="3">
    <source>
        <dbReference type="Proteomes" id="UP000009220"/>
    </source>
</evidence>
<evidence type="ECO:0000259" key="1">
    <source>
        <dbReference type="SMART" id="SM00507"/>
    </source>
</evidence>
<keyword evidence="2" id="KW-0540">Nuclease</keyword>
<reference evidence="2 3" key="1">
    <citation type="journal article" date="2011" name="J. Bacteriol.">
        <title>Draft genome of the psychrotolerant acidophile Acidithiobacillus ferrivorans SS3.</title>
        <authorList>
            <person name="Liljeqvist M."/>
            <person name="Valdes J."/>
            <person name="Holmes D.S."/>
            <person name="Dopson M."/>
        </authorList>
    </citation>
    <scope>NUCLEOTIDE SEQUENCE [LARGE SCALE GENOMIC DNA]</scope>
    <source>
        <strain evidence="2 3">SS3</strain>
    </source>
</reference>
<dbReference type="AlphaFoldDB" id="G0JUF8"/>
<dbReference type="GO" id="GO:0008270">
    <property type="term" value="F:zinc ion binding"/>
    <property type="evidence" value="ECO:0007669"/>
    <property type="project" value="InterPro"/>
</dbReference>
<evidence type="ECO:0000313" key="2">
    <source>
        <dbReference type="EMBL" id="AEM49127.1"/>
    </source>
</evidence>
<dbReference type="InterPro" id="IPR003615">
    <property type="entry name" value="HNH_nuc"/>
</dbReference>
<dbReference type="PANTHER" id="PTHR33877:SF2">
    <property type="entry name" value="OS07G0170200 PROTEIN"/>
    <property type="match status" value="1"/>
</dbReference>
<dbReference type="EMBL" id="CP002985">
    <property type="protein sequence ID" value="AEM49127.1"/>
    <property type="molecule type" value="Genomic_DNA"/>
</dbReference>
<dbReference type="Proteomes" id="UP000009220">
    <property type="component" value="Chromosome"/>
</dbReference>
<organism evidence="2 3">
    <name type="scientific">Acidithiobacillus ferrivorans SS3</name>
    <dbReference type="NCBI Taxonomy" id="743299"/>
    <lineage>
        <taxon>Bacteria</taxon>
        <taxon>Pseudomonadati</taxon>
        <taxon>Pseudomonadota</taxon>
        <taxon>Acidithiobacillia</taxon>
        <taxon>Acidithiobacillales</taxon>
        <taxon>Acidithiobacillaceae</taxon>
        <taxon>Acidithiobacillus</taxon>
    </lineage>
</organism>
<dbReference type="SMART" id="SM00507">
    <property type="entry name" value="HNHc"/>
    <property type="match status" value="1"/>
</dbReference>
<keyword evidence="2" id="KW-0255">Endonuclease</keyword>
<keyword evidence="2" id="KW-0378">Hydrolase</keyword>
<feature type="domain" description="HNH nuclease" evidence="1">
    <location>
        <begin position="196"/>
        <end position="247"/>
    </location>
</feature>
<dbReference type="GO" id="GO:0003676">
    <property type="term" value="F:nucleic acid binding"/>
    <property type="evidence" value="ECO:0007669"/>
    <property type="project" value="InterPro"/>
</dbReference>
<name>G0JUF8_9PROT</name>
<dbReference type="HOGENOM" id="CLU_036716_0_0_6"/>
<dbReference type="STRING" id="743299.Acife_3054"/>
<dbReference type="Pfam" id="PF01844">
    <property type="entry name" value="HNH"/>
    <property type="match status" value="1"/>
</dbReference>
<dbReference type="InterPro" id="IPR025938">
    <property type="entry name" value="RRXRR_dom"/>
</dbReference>
<dbReference type="Pfam" id="PF14239">
    <property type="entry name" value="RRXRR"/>
    <property type="match status" value="1"/>
</dbReference>
<gene>
    <name evidence="2" type="ORF">Acife_3054</name>
</gene>
<accession>G0JUF8</accession>
<protein>
    <submittedName>
        <fullName evidence="2">HNH endonuclease</fullName>
    </submittedName>
</protein>
<dbReference type="PANTHER" id="PTHR33877">
    <property type="entry name" value="SLL1193 PROTEIN"/>
    <property type="match status" value="1"/>
</dbReference>
<dbReference type="CDD" id="cd00085">
    <property type="entry name" value="HNHc"/>
    <property type="match status" value="1"/>
</dbReference>
<dbReference type="InterPro" id="IPR052892">
    <property type="entry name" value="NA-targeting_endonuclease"/>
</dbReference>
<proteinExistence type="predicted"/>
<dbReference type="InterPro" id="IPR002711">
    <property type="entry name" value="HNH"/>
</dbReference>